<evidence type="ECO:0000256" key="2">
    <source>
        <dbReference type="SAM" id="SignalP"/>
    </source>
</evidence>
<protein>
    <submittedName>
        <fullName evidence="3">Ribulose-5-phosphate 4-epimerase and related epimerases and aldolases</fullName>
    </submittedName>
</protein>
<name>A0A379ZQG8_9GAMM</name>
<feature type="signal peptide" evidence="2">
    <location>
        <begin position="1"/>
        <end position="23"/>
    </location>
</feature>
<evidence type="ECO:0000313" key="3">
    <source>
        <dbReference type="EMBL" id="SUI65800.1"/>
    </source>
</evidence>
<dbReference type="EMBL" id="UGYO01000001">
    <property type="protein sequence ID" value="SUI65800.1"/>
    <property type="molecule type" value="Genomic_DNA"/>
</dbReference>
<dbReference type="SUPFAM" id="SSF48403">
    <property type="entry name" value="Ankyrin repeat"/>
    <property type="match status" value="2"/>
</dbReference>
<organism evidence="3 4">
    <name type="scientific">Shewanella algae</name>
    <dbReference type="NCBI Taxonomy" id="38313"/>
    <lineage>
        <taxon>Bacteria</taxon>
        <taxon>Pseudomonadati</taxon>
        <taxon>Pseudomonadota</taxon>
        <taxon>Gammaproteobacteria</taxon>
        <taxon>Alteromonadales</taxon>
        <taxon>Shewanellaceae</taxon>
        <taxon>Shewanella</taxon>
    </lineage>
</organism>
<dbReference type="Proteomes" id="UP000254069">
    <property type="component" value="Unassembled WGS sequence"/>
</dbReference>
<accession>A0A379ZQG8</accession>
<dbReference type="InterPro" id="IPR002110">
    <property type="entry name" value="Ankyrin_rpt"/>
</dbReference>
<dbReference type="InterPro" id="IPR036770">
    <property type="entry name" value="Ankyrin_rpt-contain_sf"/>
</dbReference>
<dbReference type="PROSITE" id="PS50297">
    <property type="entry name" value="ANK_REP_REGION"/>
    <property type="match status" value="6"/>
</dbReference>
<feature type="repeat" description="ANK" evidence="1">
    <location>
        <begin position="109"/>
        <end position="141"/>
    </location>
</feature>
<proteinExistence type="predicted"/>
<dbReference type="PRINTS" id="PR01415">
    <property type="entry name" value="ANKYRIN"/>
</dbReference>
<dbReference type="AlphaFoldDB" id="A0A379ZQG8"/>
<sequence length="602" mass="65306">MQLRMMFVCVLMGIFLFGKPAMAASAKPDTAAATTAAHKLNSLDEEGLSPLMRAVLDGQLDSVKQLIAQGADINLENPAGWNALLMSPTPEMAKLLIEQGADIHASSQNGFNSLLVAAKLGDLALISFLLEKNIDINASNQYGWTALMVAVEFGHQQAISLLLENGANLKQKNNGGWGLPEIAAHNNHLDIFKSLLNKTGQVLSREYAEEISIIALKNGATEILDYLVKQQRVTLGNKEPMLKTAVSAGSLASVKYLVSKGADINALLVINAERSSTPLMISANRGDLDIVKYLLDKGAKLETQDTDGVTALAYSVRDDNIEVMRYLVAKGANLNVKGSYKETLMHQLVGTDDAKVFNYLVESGADINQTNDSGNSPLYYAAWFGRLDYVTTLVRHGANITKQDIERAVMSSQLEITRQLLDNAPPGLLTAETLVELLYSAAGKESVEMVKLLVERGADINGHSGSRQETALMAASMYRHPDTVKYLIGINVDVNARDSDGRPALMYAANPIQGAGEKSNLEVVKALVESKADLTLVSHSGETMLEQMVRTSDIQDFNYVLSKLGADILPQGHKALKRAISYQKQEFIDSLSQYGIKPPVEK</sequence>
<dbReference type="PROSITE" id="PS50088">
    <property type="entry name" value="ANK_REPEAT"/>
    <property type="match status" value="9"/>
</dbReference>
<keyword evidence="2" id="KW-0732">Signal</keyword>
<feature type="repeat" description="ANK" evidence="1">
    <location>
        <begin position="142"/>
        <end position="174"/>
    </location>
</feature>
<feature type="repeat" description="ANK" evidence="1">
    <location>
        <begin position="46"/>
        <end position="78"/>
    </location>
</feature>
<dbReference type="Pfam" id="PF00023">
    <property type="entry name" value="Ank"/>
    <property type="match status" value="1"/>
</dbReference>
<dbReference type="PANTHER" id="PTHR44207:SF2">
    <property type="entry name" value="REPEAT PROTEIN, PUTATIVE-RELATED"/>
    <property type="match status" value="1"/>
</dbReference>
<dbReference type="SMART" id="SM00248">
    <property type="entry name" value="ANK"/>
    <property type="match status" value="13"/>
</dbReference>
<keyword evidence="1" id="KW-0040">ANK repeat</keyword>
<feature type="repeat" description="ANK" evidence="1">
    <location>
        <begin position="373"/>
        <end position="405"/>
    </location>
</feature>
<feature type="repeat" description="ANK" evidence="1">
    <location>
        <begin position="467"/>
        <end position="499"/>
    </location>
</feature>
<feature type="repeat" description="ANK" evidence="1">
    <location>
        <begin position="340"/>
        <end position="372"/>
    </location>
</feature>
<feature type="repeat" description="ANK" evidence="1">
    <location>
        <begin position="438"/>
        <end position="465"/>
    </location>
</feature>
<feature type="chain" id="PRO_5016854688" evidence="2">
    <location>
        <begin position="24"/>
        <end position="602"/>
    </location>
</feature>
<evidence type="ECO:0000256" key="1">
    <source>
        <dbReference type="PROSITE-ProRule" id="PRU00023"/>
    </source>
</evidence>
<evidence type="ECO:0000313" key="4">
    <source>
        <dbReference type="Proteomes" id="UP000254069"/>
    </source>
</evidence>
<dbReference type="PANTHER" id="PTHR44207">
    <property type="entry name" value="SURFACE ANTIGEN BSPA-LIKE-RELATED"/>
    <property type="match status" value="1"/>
</dbReference>
<reference evidence="3 4" key="1">
    <citation type="submission" date="2018-06" db="EMBL/GenBank/DDBJ databases">
        <authorList>
            <consortium name="Pathogen Informatics"/>
            <person name="Doyle S."/>
        </authorList>
    </citation>
    <scope>NUCLEOTIDE SEQUENCE [LARGE SCALE GENOMIC DNA]</scope>
    <source>
        <strain evidence="3 4">NCTC10738</strain>
    </source>
</reference>
<keyword evidence="4" id="KW-1185">Reference proteome</keyword>
<feature type="repeat" description="ANK" evidence="1">
    <location>
        <begin position="274"/>
        <end position="306"/>
    </location>
</feature>
<dbReference type="Gene3D" id="1.25.40.20">
    <property type="entry name" value="Ankyrin repeat-containing domain"/>
    <property type="match status" value="4"/>
</dbReference>
<feature type="repeat" description="ANK" evidence="1">
    <location>
        <begin position="307"/>
        <end position="339"/>
    </location>
</feature>
<gene>
    <name evidence="3" type="ORF">NCTC10738_01782</name>
</gene>
<dbReference type="Pfam" id="PF12796">
    <property type="entry name" value="Ank_2"/>
    <property type="match status" value="5"/>
</dbReference>